<reference evidence="2 3" key="1">
    <citation type="journal article" date="2015" name="PLoS ONE">
        <title>Rice-Infecting Pseudomonas Genomes Are Highly Accessorized and Harbor Multiple Putative Virulence Mechanisms to Cause Sheath Brown Rot.</title>
        <authorList>
            <person name="Quibod I.L."/>
            <person name="Grande G."/>
            <person name="Oreiro E.G."/>
            <person name="Borja F.N."/>
            <person name="Dossa G.S."/>
            <person name="Mauleon R."/>
            <person name="Cruz C.V."/>
            <person name="Oliva R."/>
        </authorList>
    </citation>
    <scope>NUCLEOTIDE SEQUENCE [LARGE SCALE GENOMIC DNA]</scope>
    <source>
        <strain evidence="2 3">IRRI 6609</strain>
    </source>
</reference>
<dbReference type="EMBL" id="JSYZ01000015">
    <property type="protein sequence ID" value="KPA89620.1"/>
    <property type="molecule type" value="Genomic_DNA"/>
</dbReference>
<protein>
    <submittedName>
        <fullName evidence="2">TIGR02444 family protein</fullName>
    </submittedName>
</protein>
<dbReference type="PATRIC" id="fig|50340.43.peg.1371"/>
<gene>
    <name evidence="2" type="ORF">PF66_04068</name>
</gene>
<proteinExistence type="predicted"/>
<dbReference type="RefSeq" id="WP_054063612.1">
    <property type="nucleotide sequence ID" value="NZ_JSYZ01000015.1"/>
</dbReference>
<evidence type="ECO:0000256" key="1">
    <source>
        <dbReference type="SAM" id="Coils"/>
    </source>
</evidence>
<dbReference type="Pfam" id="PF09523">
    <property type="entry name" value="DUF2390"/>
    <property type="match status" value="1"/>
</dbReference>
<dbReference type="NCBIfam" id="TIGR02444">
    <property type="entry name" value="TIGR02444 family protein"/>
    <property type="match status" value="1"/>
</dbReference>
<evidence type="ECO:0000313" key="2">
    <source>
        <dbReference type="EMBL" id="KPA89620.1"/>
    </source>
</evidence>
<comment type="caution">
    <text evidence="2">The sequence shown here is derived from an EMBL/GenBank/DDBJ whole genome shotgun (WGS) entry which is preliminary data.</text>
</comment>
<keyword evidence="1" id="KW-0175">Coiled coil</keyword>
<dbReference type="Proteomes" id="UP000037931">
    <property type="component" value="Unassembled WGS sequence"/>
</dbReference>
<dbReference type="STRING" id="50340.PF66_04068"/>
<keyword evidence="3" id="KW-1185">Reference proteome</keyword>
<feature type="coiled-coil region" evidence="1">
    <location>
        <begin position="81"/>
        <end position="108"/>
    </location>
</feature>
<accession>A0A0N0E333</accession>
<sequence>MHADLWTFSLDIYAKPGVEGTCLALQGHGANVCLLLCAAWLGVRGVKYAPGRLEGLRRVAHPWHEQVVQPLRQLRGQWRAMALQDSELKRLRDRIKALELEAEQQLLSRLEALSGDWPREAADDLAVWLESAAGEAAHLNHDALHQLRVVVSQA</sequence>
<organism evidence="2 3">
    <name type="scientific">Pseudomonas asplenii</name>
    <dbReference type="NCBI Taxonomy" id="53407"/>
    <lineage>
        <taxon>Bacteria</taxon>
        <taxon>Pseudomonadati</taxon>
        <taxon>Pseudomonadota</taxon>
        <taxon>Gammaproteobacteria</taxon>
        <taxon>Pseudomonadales</taxon>
        <taxon>Pseudomonadaceae</taxon>
        <taxon>Pseudomonas</taxon>
    </lineage>
</organism>
<dbReference type="AlphaFoldDB" id="A0A0N0E333"/>
<name>A0A0N0E333_9PSED</name>
<dbReference type="OrthoDB" id="5795846at2"/>
<dbReference type="InterPro" id="IPR012659">
    <property type="entry name" value="CHP02444"/>
</dbReference>
<evidence type="ECO:0000313" key="3">
    <source>
        <dbReference type="Proteomes" id="UP000037931"/>
    </source>
</evidence>